<reference evidence="2" key="1">
    <citation type="submission" date="2023-11" db="EMBL/GenBank/DDBJ databases">
        <authorList>
            <person name="De Vega J J."/>
            <person name="De Vega J J."/>
        </authorList>
    </citation>
    <scope>NUCLEOTIDE SEQUENCE</scope>
</reference>
<evidence type="ECO:0000313" key="3">
    <source>
        <dbReference type="Proteomes" id="UP001295794"/>
    </source>
</evidence>
<organism evidence="2 3">
    <name type="scientific">Mycena citricolor</name>
    <dbReference type="NCBI Taxonomy" id="2018698"/>
    <lineage>
        <taxon>Eukaryota</taxon>
        <taxon>Fungi</taxon>
        <taxon>Dikarya</taxon>
        <taxon>Basidiomycota</taxon>
        <taxon>Agaricomycotina</taxon>
        <taxon>Agaricomycetes</taxon>
        <taxon>Agaricomycetidae</taxon>
        <taxon>Agaricales</taxon>
        <taxon>Marasmiineae</taxon>
        <taxon>Mycenaceae</taxon>
        <taxon>Mycena</taxon>
    </lineage>
</organism>
<evidence type="ECO:0000256" key="1">
    <source>
        <dbReference type="SAM" id="SignalP"/>
    </source>
</evidence>
<name>A0AAD2K5C7_9AGAR</name>
<keyword evidence="1" id="KW-0732">Signal</keyword>
<dbReference type="EMBL" id="CAVNYO010000438">
    <property type="protein sequence ID" value="CAK5279638.1"/>
    <property type="molecule type" value="Genomic_DNA"/>
</dbReference>
<proteinExistence type="predicted"/>
<feature type="non-terminal residue" evidence="2">
    <location>
        <position position="61"/>
    </location>
</feature>
<evidence type="ECO:0008006" key="4">
    <source>
        <dbReference type="Google" id="ProtNLM"/>
    </source>
</evidence>
<dbReference type="AlphaFoldDB" id="A0AAD2K5C7"/>
<feature type="signal peptide" evidence="1">
    <location>
        <begin position="1"/>
        <end position="36"/>
    </location>
</feature>
<sequence length="61" mass="6620">MLVGTSFSRNRPSAASHSRLLSAVCILVALARYVAARETLPRCVARSVAVTSVCDPHECRY</sequence>
<feature type="chain" id="PRO_5041925012" description="Secreted protein" evidence="1">
    <location>
        <begin position="37"/>
        <end position="61"/>
    </location>
</feature>
<protein>
    <recommendedName>
        <fullName evidence="4">Secreted protein</fullName>
    </recommendedName>
</protein>
<comment type="caution">
    <text evidence="2">The sequence shown here is derived from an EMBL/GenBank/DDBJ whole genome shotgun (WGS) entry which is preliminary data.</text>
</comment>
<evidence type="ECO:0000313" key="2">
    <source>
        <dbReference type="EMBL" id="CAK5279638.1"/>
    </source>
</evidence>
<gene>
    <name evidence="2" type="ORF">MYCIT1_LOCUS29786</name>
</gene>
<accession>A0AAD2K5C7</accession>
<keyword evidence="3" id="KW-1185">Reference proteome</keyword>
<dbReference type="Proteomes" id="UP001295794">
    <property type="component" value="Unassembled WGS sequence"/>
</dbReference>